<evidence type="ECO:0000313" key="1">
    <source>
        <dbReference type="EMBL" id="SDE87092.1"/>
    </source>
</evidence>
<dbReference type="AlphaFoldDB" id="A0A1G7GG05"/>
<accession>A0A1G7GG05</accession>
<dbReference type="EMBL" id="FNBL01000001">
    <property type="protein sequence ID" value="SDE87092.1"/>
    <property type="molecule type" value="Genomic_DNA"/>
</dbReference>
<evidence type="ECO:0000313" key="2">
    <source>
        <dbReference type="Proteomes" id="UP000182284"/>
    </source>
</evidence>
<proteinExistence type="predicted"/>
<organism evidence="1 2">
    <name type="scientific">Celeribacter baekdonensis</name>
    <dbReference type="NCBI Taxonomy" id="875171"/>
    <lineage>
        <taxon>Bacteria</taxon>
        <taxon>Pseudomonadati</taxon>
        <taxon>Pseudomonadota</taxon>
        <taxon>Alphaproteobacteria</taxon>
        <taxon>Rhodobacterales</taxon>
        <taxon>Roseobacteraceae</taxon>
        <taxon>Celeribacter</taxon>
    </lineage>
</organism>
<gene>
    <name evidence="1" type="ORF">SAMN04488117_101548</name>
</gene>
<dbReference type="OrthoDB" id="9827827at2"/>
<reference evidence="1 2" key="1">
    <citation type="submission" date="2016-10" db="EMBL/GenBank/DDBJ databases">
        <authorList>
            <person name="de Groot N.N."/>
        </authorList>
    </citation>
    <scope>NUCLEOTIDE SEQUENCE [LARGE SCALE GENOMIC DNA]</scope>
    <source>
        <strain evidence="1 2">DSM 27375</strain>
    </source>
</reference>
<dbReference type="RefSeq" id="WP_143026718.1">
    <property type="nucleotide sequence ID" value="NZ_FNBL01000001.1"/>
</dbReference>
<sequence>MLTKQLFSLLKTNPILHPTVVRQITVSNGTITMDLTGFPWWLPSGDANSKDTMSATIEFTSVSRANLTGHCLNRDVFCEDLDTFEIFQLDQVSWNKGNISSVFCSEPVRDPISVFAALEGFLMESGCPFDCSEFFNCGETINGFVDLTKSASFEIAKGPSAICDVVSEALAQQGVRHTTTRSENRFATGYMIQWWDGYFICESANFSYHNDTH</sequence>
<dbReference type="Proteomes" id="UP000182284">
    <property type="component" value="Unassembled WGS sequence"/>
</dbReference>
<protein>
    <submittedName>
        <fullName evidence="1">Uncharacterized protein</fullName>
    </submittedName>
</protein>
<name>A0A1G7GG05_9RHOB</name>